<reference evidence="2 3" key="1">
    <citation type="journal article" date="2019" name="Nat. Ecol. Evol.">
        <title>Megaphylogeny resolves global patterns of mushroom evolution.</title>
        <authorList>
            <person name="Varga T."/>
            <person name="Krizsan K."/>
            <person name="Foldi C."/>
            <person name="Dima B."/>
            <person name="Sanchez-Garcia M."/>
            <person name="Sanchez-Ramirez S."/>
            <person name="Szollosi G.J."/>
            <person name="Szarkandi J.G."/>
            <person name="Papp V."/>
            <person name="Albert L."/>
            <person name="Andreopoulos W."/>
            <person name="Angelini C."/>
            <person name="Antonin V."/>
            <person name="Barry K.W."/>
            <person name="Bougher N.L."/>
            <person name="Buchanan P."/>
            <person name="Buyck B."/>
            <person name="Bense V."/>
            <person name="Catcheside P."/>
            <person name="Chovatia M."/>
            <person name="Cooper J."/>
            <person name="Damon W."/>
            <person name="Desjardin D."/>
            <person name="Finy P."/>
            <person name="Geml J."/>
            <person name="Haridas S."/>
            <person name="Hughes K."/>
            <person name="Justo A."/>
            <person name="Karasinski D."/>
            <person name="Kautmanova I."/>
            <person name="Kiss B."/>
            <person name="Kocsube S."/>
            <person name="Kotiranta H."/>
            <person name="LaButti K.M."/>
            <person name="Lechner B.E."/>
            <person name="Liimatainen K."/>
            <person name="Lipzen A."/>
            <person name="Lukacs Z."/>
            <person name="Mihaltcheva S."/>
            <person name="Morgado L.N."/>
            <person name="Niskanen T."/>
            <person name="Noordeloos M.E."/>
            <person name="Ohm R.A."/>
            <person name="Ortiz-Santana B."/>
            <person name="Ovrebo C."/>
            <person name="Racz N."/>
            <person name="Riley R."/>
            <person name="Savchenko A."/>
            <person name="Shiryaev A."/>
            <person name="Soop K."/>
            <person name="Spirin V."/>
            <person name="Szebenyi C."/>
            <person name="Tomsovsky M."/>
            <person name="Tulloss R.E."/>
            <person name="Uehling J."/>
            <person name="Grigoriev I.V."/>
            <person name="Vagvolgyi C."/>
            <person name="Papp T."/>
            <person name="Martin F.M."/>
            <person name="Miettinen O."/>
            <person name="Hibbett D.S."/>
            <person name="Nagy L.G."/>
        </authorList>
    </citation>
    <scope>NUCLEOTIDE SEQUENCE [LARGE SCALE GENOMIC DNA]</scope>
    <source>
        <strain evidence="2 3">CBS 962.96</strain>
    </source>
</reference>
<name>A0A4V4HHG2_DENBC</name>
<protein>
    <submittedName>
        <fullName evidence="2">Uncharacterized protein</fullName>
    </submittedName>
</protein>
<evidence type="ECO:0000313" key="3">
    <source>
        <dbReference type="Proteomes" id="UP000297245"/>
    </source>
</evidence>
<keyword evidence="1" id="KW-1133">Transmembrane helix</keyword>
<evidence type="ECO:0000256" key="1">
    <source>
        <dbReference type="SAM" id="Phobius"/>
    </source>
</evidence>
<proteinExistence type="predicted"/>
<keyword evidence="3" id="KW-1185">Reference proteome</keyword>
<dbReference type="Proteomes" id="UP000297245">
    <property type="component" value="Unassembled WGS sequence"/>
</dbReference>
<dbReference type="AlphaFoldDB" id="A0A4V4HHG2"/>
<dbReference type="EMBL" id="ML179075">
    <property type="protein sequence ID" value="THV02656.1"/>
    <property type="molecule type" value="Genomic_DNA"/>
</dbReference>
<keyword evidence="1" id="KW-0472">Membrane</keyword>
<accession>A0A4V4HHG2</accession>
<gene>
    <name evidence="2" type="ORF">K435DRAFT_339667</name>
</gene>
<organism evidence="2 3">
    <name type="scientific">Dendrothele bispora (strain CBS 962.96)</name>
    <dbReference type="NCBI Taxonomy" id="1314807"/>
    <lineage>
        <taxon>Eukaryota</taxon>
        <taxon>Fungi</taxon>
        <taxon>Dikarya</taxon>
        <taxon>Basidiomycota</taxon>
        <taxon>Agaricomycotina</taxon>
        <taxon>Agaricomycetes</taxon>
        <taxon>Agaricomycetidae</taxon>
        <taxon>Agaricales</taxon>
        <taxon>Agaricales incertae sedis</taxon>
        <taxon>Dendrothele</taxon>
    </lineage>
</organism>
<sequence>MSHNLRISNAQHLTCGRSTFHLEDGCSSATHPFPRACFPMPSSMPISLCEVAFKHAWSQPHPTPKSVMTLVRLFVFLFLEIISSTRFISVII</sequence>
<evidence type="ECO:0000313" key="2">
    <source>
        <dbReference type="EMBL" id="THV02656.1"/>
    </source>
</evidence>
<feature type="transmembrane region" description="Helical" evidence="1">
    <location>
        <begin position="70"/>
        <end position="91"/>
    </location>
</feature>
<keyword evidence="1" id="KW-0812">Transmembrane</keyword>